<feature type="compositionally biased region" description="Basic and acidic residues" evidence="1">
    <location>
        <begin position="316"/>
        <end position="325"/>
    </location>
</feature>
<dbReference type="Gene3D" id="3.30.40.10">
    <property type="entry name" value="Zinc/RING finger domain, C3HC4 (zinc finger)"/>
    <property type="match status" value="1"/>
</dbReference>
<dbReference type="InterPro" id="IPR013083">
    <property type="entry name" value="Znf_RING/FYVE/PHD"/>
</dbReference>
<keyword evidence="2" id="KW-0472">Membrane</keyword>
<dbReference type="RefSeq" id="WP_054300270.1">
    <property type="nucleotide sequence ID" value="NZ_CP012413.1"/>
</dbReference>
<protein>
    <submittedName>
        <fullName evidence="3">Uncharacterized protein</fullName>
    </submittedName>
</protein>
<organism evidence="3 4">
    <name type="scientific">Piscirickettsia salmonis</name>
    <dbReference type="NCBI Taxonomy" id="1238"/>
    <lineage>
        <taxon>Bacteria</taxon>
        <taxon>Pseudomonadati</taxon>
        <taxon>Pseudomonadota</taxon>
        <taxon>Gammaproteobacteria</taxon>
        <taxon>Thiotrichales</taxon>
        <taxon>Piscirickettsiaceae</taxon>
        <taxon>Piscirickettsia</taxon>
    </lineage>
</organism>
<gene>
    <name evidence="3" type="ORF">Psal009_01259</name>
</gene>
<reference evidence="3 4" key="1">
    <citation type="submission" date="2019-04" db="EMBL/GenBank/DDBJ databases">
        <title>Complete genome sequencing of Piscirickettsia salmonis strain Psal-009.</title>
        <authorList>
            <person name="Schober I."/>
            <person name="Bunk B."/>
            <person name="Sproer C."/>
            <person name="Carril G.P."/>
            <person name="Riedel T."/>
            <person name="Flores-Herrera P.A."/>
            <person name="Nourdin-Galindo G."/>
            <person name="Marshall S.H."/>
            <person name="Overmann J."/>
        </authorList>
    </citation>
    <scope>NUCLEOTIDE SEQUENCE [LARGE SCALE GENOMIC DNA]</scope>
    <source>
        <strain evidence="3 4">Psal-009</strain>
    </source>
</reference>
<proteinExistence type="predicted"/>
<evidence type="ECO:0000256" key="2">
    <source>
        <dbReference type="SAM" id="Phobius"/>
    </source>
</evidence>
<dbReference type="SUPFAM" id="SSF57850">
    <property type="entry name" value="RING/U-box"/>
    <property type="match status" value="1"/>
</dbReference>
<feature type="transmembrane region" description="Helical" evidence="2">
    <location>
        <begin position="48"/>
        <end position="66"/>
    </location>
</feature>
<keyword evidence="2" id="KW-0812">Transmembrane</keyword>
<feature type="compositionally biased region" description="Basic and acidic residues" evidence="1">
    <location>
        <begin position="288"/>
        <end position="309"/>
    </location>
</feature>
<dbReference type="Proteomes" id="UP000422232">
    <property type="component" value="Chromosome"/>
</dbReference>
<evidence type="ECO:0000256" key="1">
    <source>
        <dbReference type="SAM" id="MobiDB-lite"/>
    </source>
</evidence>
<name>A0A9Q6PXP0_PISSA</name>
<accession>A0A9Q6PXP0</accession>
<sequence length="325" mass="36831">MPFENEFNHKPDLETLLDDTLAGHERGESVQFGKVFELRERIRADDRIGKNLAILYVTYLLAIFSLPSSVDTDMMERIREVANHHVLAPQLFFGEGAERGVLSSREGFMAAVMRRYDTGVWPEGIGQLNLVDSIPDPEYYFTLEEPVLDSEEELEPEPEPESAAPAEVLAYLNSFVAIDQDRIFPIPPALTEHLPAEEYAQFLEKRSDLLKCPISLDSIDVPVTVGGETQAYDRDGLHRWLSSHDRTPVGRTCVREIPLESIRNGYSPKLFEQQYGDIVRGSMEKLPEAVREQAGDRRPELLFHDHQPEEGGSVAQERHEDMSPT</sequence>
<feature type="region of interest" description="Disordered" evidence="1">
    <location>
        <begin position="288"/>
        <end position="325"/>
    </location>
</feature>
<dbReference type="AlphaFoldDB" id="A0A9Q6PXP0"/>
<dbReference type="EMBL" id="CP038908">
    <property type="protein sequence ID" value="QGO05371.1"/>
    <property type="molecule type" value="Genomic_DNA"/>
</dbReference>
<keyword evidence="4" id="KW-1185">Reference proteome</keyword>
<evidence type="ECO:0000313" key="3">
    <source>
        <dbReference type="EMBL" id="QGO05371.1"/>
    </source>
</evidence>
<keyword evidence="2" id="KW-1133">Transmembrane helix</keyword>
<evidence type="ECO:0000313" key="4">
    <source>
        <dbReference type="Proteomes" id="UP000422232"/>
    </source>
</evidence>